<comment type="similarity">
    <text evidence="4">Belongs to the N-acetylmuramoyl-L-alanine amidase 2 family.</text>
</comment>
<evidence type="ECO:0000313" key="15">
    <source>
        <dbReference type="Proteomes" id="UP000243413"/>
    </source>
</evidence>
<feature type="domain" description="N-acetylmuramoyl-L-alanine amidase" evidence="13">
    <location>
        <begin position="16"/>
        <end position="167"/>
    </location>
</feature>
<evidence type="ECO:0000256" key="8">
    <source>
        <dbReference type="ARBA" id="ARBA00022801"/>
    </source>
</evidence>
<evidence type="ECO:0000256" key="3">
    <source>
        <dbReference type="ARBA" id="ARBA00004496"/>
    </source>
</evidence>
<dbReference type="NCBIfam" id="NF008758">
    <property type="entry name" value="PRK11789.1"/>
    <property type="match status" value="1"/>
</dbReference>
<dbReference type="GO" id="GO:0009254">
    <property type="term" value="P:peptidoglycan turnover"/>
    <property type="evidence" value="ECO:0007669"/>
    <property type="project" value="TreeGrafter"/>
</dbReference>
<evidence type="ECO:0000313" key="14">
    <source>
        <dbReference type="EMBL" id="SDT05987.1"/>
    </source>
</evidence>
<dbReference type="PANTHER" id="PTHR30417:SF4">
    <property type="entry name" value="1,6-ANHYDRO-N-ACETYLMURAMYL-L-ALANINE AMIDASE AMPD"/>
    <property type="match status" value="1"/>
</dbReference>
<gene>
    <name evidence="14" type="ORF">SAMN05216271_3478</name>
</gene>
<keyword evidence="7" id="KW-0479">Metal-binding</keyword>
<dbReference type="SMART" id="SM00644">
    <property type="entry name" value="Ami_2"/>
    <property type="match status" value="1"/>
</dbReference>
<accession>A0A1H1X9J7</accession>
<dbReference type="Pfam" id="PF01510">
    <property type="entry name" value="Amidase_2"/>
    <property type="match status" value="1"/>
</dbReference>
<dbReference type="PANTHER" id="PTHR30417">
    <property type="entry name" value="N-ACETYLMURAMOYL-L-ALANINE AMIDASE AMID"/>
    <property type="match status" value="1"/>
</dbReference>
<dbReference type="InterPro" id="IPR051206">
    <property type="entry name" value="NAMLAA_amidase_2"/>
</dbReference>
<evidence type="ECO:0000256" key="9">
    <source>
        <dbReference type="ARBA" id="ARBA00022833"/>
    </source>
</evidence>
<dbReference type="Gene3D" id="3.40.80.10">
    <property type="entry name" value="Peptidoglycan recognition protein-like"/>
    <property type="match status" value="1"/>
</dbReference>
<dbReference type="InterPro" id="IPR002502">
    <property type="entry name" value="Amidase_domain"/>
</dbReference>
<dbReference type="InterPro" id="IPR036505">
    <property type="entry name" value="Amidase/PGRP_sf"/>
</dbReference>
<dbReference type="Proteomes" id="UP000243413">
    <property type="component" value="Chromosome I"/>
</dbReference>
<proteinExistence type="inferred from homology"/>
<dbReference type="EMBL" id="LT629763">
    <property type="protein sequence ID" value="SDT05987.1"/>
    <property type="molecule type" value="Genomic_DNA"/>
</dbReference>
<evidence type="ECO:0000256" key="4">
    <source>
        <dbReference type="ARBA" id="ARBA00007553"/>
    </source>
</evidence>
<dbReference type="GO" id="GO:0005737">
    <property type="term" value="C:cytoplasm"/>
    <property type="evidence" value="ECO:0007669"/>
    <property type="project" value="UniProtKB-SubCell"/>
</dbReference>
<dbReference type="AlphaFoldDB" id="A0A1H1X9J7"/>
<evidence type="ECO:0000256" key="1">
    <source>
        <dbReference type="ARBA" id="ARBA00001561"/>
    </source>
</evidence>
<dbReference type="SUPFAM" id="SSF55846">
    <property type="entry name" value="N-acetylmuramoyl-L-alanine amidase-like"/>
    <property type="match status" value="1"/>
</dbReference>
<keyword evidence="10" id="KW-0961">Cell wall biogenesis/degradation</keyword>
<protein>
    <recommendedName>
        <fullName evidence="11">1,6-anhydro-N-acetylmuramyl-L-alanine amidase AmpD</fullName>
        <ecNumber evidence="5">3.5.1.28</ecNumber>
    </recommendedName>
    <alternativeName>
        <fullName evidence="12">N-acetylmuramoyl-L-alanine amidase</fullName>
    </alternativeName>
</protein>
<dbReference type="FunFam" id="3.40.80.10:FF:000002">
    <property type="entry name" value="1,6-anhydro-N-acetylmuramyl-L-alanine amidase"/>
    <property type="match status" value="1"/>
</dbReference>
<dbReference type="GO" id="GO:0071555">
    <property type="term" value="P:cell wall organization"/>
    <property type="evidence" value="ECO:0007669"/>
    <property type="project" value="UniProtKB-KW"/>
</dbReference>
<evidence type="ECO:0000256" key="12">
    <source>
        <dbReference type="ARBA" id="ARBA00042615"/>
    </source>
</evidence>
<comment type="catalytic activity">
    <reaction evidence="1">
        <text>Hydrolyzes the link between N-acetylmuramoyl residues and L-amino acid residues in certain cell-wall glycopeptides.</text>
        <dbReference type="EC" id="3.5.1.28"/>
    </reaction>
</comment>
<dbReference type="GO" id="GO:0046872">
    <property type="term" value="F:metal ion binding"/>
    <property type="evidence" value="ECO:0007669"/>
    <property type="project" value="UniProtKB-KW"/>
</dbReference>
<evidence type="ECO:0000256" key="11">
    <source>
        <dbReference type="ARBA" id="ARBA00039257"/>
    </source>
</evidence>
<keyword evidence="9" id="KW-0862">Zinc</keyword>
<dbReference type="STRING" id="472181.SAMN05216271_3478"/>
<evidence type="ECO:0000256" key="2">
    <source>
        <dbReference type="ARBA" id="ARBA00001947"/>
    </source>
</evidence>
<evidence type="ECO:0000256" key="7">
    <source>
        <dbReference type="ARBA" id="ARBA00022723"/>
    </source>
</evidence>
<dbReference type="OrthoDB" id="9794842at2"/>
<keyword evidence="8" id="KW-0378">Hydrolase</keyword>
<comment type="subcellular location">
    <subcellularLocation>
        <location evidence="3">Cytoplasm</location>
    </subcellularLocation>
</comment>
<dbReference type="GO" id="GO:0008745">
    <property type="term" value="F:N-acetylmuramoyl-L-alanine amidase activity"/>
    <property type="evidence" value="ECO:0007669"/>
    <property type="project" value="UniProtKB-EC"/>
</dbReference>
<dbReference type="EC" id="3.5.1.28" evidence="5"/>
<evidence type="ECO:0000256" key="10">
    <source>
        <dbReference type="ARBA" id="ARBA00023316"/>
    </source>
</evidence>
<evidence type="ECO:0000256" key="5">
    <source>
        <dbReference type="ARBA" id="ARBA00011901"/>
    </source>
</evidence>
<dbReference type="GO" id="GO:0009253">
    <property type="term" value="P:peptidoglycan catabolic process"/>
    <property type="evidence" value="ECO:0007669"/>
    <property type="project" value="InterPro"/>
</dbReference>
<name>A0A1H1X9J7_9GAMM</name>
<dbReference type="CDD" id="cd06583">
    <property type="entry name" value="PGRP"/>
    <property type="match status" value="1"/>
</dbReference>
<evidence type="ECO:0000259" key="13">
    <source>
        <dbReference type="SMART" id="SM00644"/>
    </source>
</evidence>
<keyword evidence="6" id="KW-0963">Cytoplasm</keyword>
<dbReference type="RefSeq" id="WP_092288082.1">
    <property type="nucleotide sequence ID" value="NZ_LT629763.1"/>
</dbReference>
<comment type="cofactor">
    <cofactor evidence="2">
        <name>Zn(2+)</name>
        <dbReference type="ChEBI" id="CHEBI:29105"/>
    </cofactor>
</comment>
<sequence>MRLQEGWLEGVQICRSAHFNPRPDGDVVSLLVIHNISLPPGEFGGGHVQRFFCGQLDSSLHPYFAEIAELRVSAHFLIERDGGITQFVSCDERAWHAGASRYAGRDNCNDFSIGVELEGTDDRPYTDAQYQALRELTHALQRAYPAITRQRITGHEFIAPGRKTDPGAAFDWRRYLRSLLAAPLNQ</sequence>
<evidence type="ECO:0000256" key="6">
    <source>
        <dbReference type="ARBA" id="ARBA00022490"/>
    </source>
</evidence>
<organism evidence="14 15">
    <name type="scientific">Halopseudomonas sabulinigri</name>
    <dbReference type="NCBI Taxonomy" id="472181"/>
    <lineage>
        <taxon>Bacteria</taxon>
        <taxon>Pseudomonadati</taxon>
        <taxon>Pseudomonadota</taxon>
        <taxon>Gammaproteobacteria</taxon>
        <taxon>Pseudomonadales</taxon>
        <taxon>Pseudomonadaceae</taxon>
        <taxon>Halopseudomonas</taxon>
    </lineage>
</organism>
<reference evidence="15" key="1">
    <citation type="submission" date="2016-10" db="EMBL/GenBank/DDBJ databases">
        <authorList>
            <person name="Varghese N."/>
            <person name="Submissions S."/>
        </authorList>
    </citation>
    <scope>NUCLEOTIDE SEQUENCE [LARGE SCALE GENOMIC DNA]</scope>
    <source>
        <strain evidence="15">JCM 14963</strain>
    </source>
</reference>